<accession>A0A4R4EAZ3</accession>
<feature type="compositionally biased region" description="Basic and acidic residues" evidence="1">
    <location>
        <begin position="244"/>
        <end position="283"/>
    </location>
</feature>
<dbReference type="InterPro" id="IPR016047">
    <property type="entry name" value="M23ase_b-sheet_dom"/>
</dbReference>
<dbReference type="OrthoDB" id="2050153at2"/>
<evidence type="ECO:0000313" key="4">
    <source>
        <dbReference type="EMBL" id="TCZ76809.1"/>
    </source>
</evidence>
<feature type="compositionally biased region" description="Polar residues" evidence="1">
    <location>
        <begin position="63"/>
        <end position="75"/>
    </location>
</feature>
<dbReference type="GO" id="GO:0004222">
    <property type="term" value="F:metalloendopeptidase activity"/>
    <property type="evidence" value="ECO:0007669"/>
    <property type="project" value="TreeGrafter"/>
</dbReference>
<evidence type="ECO:0000256" key="1">
    <source>
        <dbReference type="SAM" id="MobiDB-lite"/>
    </source>
</evidence>
<dbReference type="InterPro" id="IPR050570">
    <property type="entry name" value="Cell_wall_metabolism_enzyme"/>
</dbReference>
<sequence length="316" mass="34382">MSDQKQGFDNKNNAPKSKQGAEESSSAWKRLLAKRWVFPAVYVLAAAIIVTIVWGAYNNATKSANPTSGSTTQTDVVGDTPENGTLTVNGKVETMKWPVKEKDVMEVVLPYYDVNASIEDRGLATIQYGDTFIPSQGLGIARKDKETFDVLAALTGKVTRVEKDPIVGNLVEVTHANGLVTVYQSLQNVEVTKDAEVKQGDLLGTAGRNDLEKEQGVHLHFEIRQTGGSTLNPEQYLGINTKVDTNDTAKKVEPSKQDATKQDANKQDTTKQDTNKDTTKSNDKGVSGEQKPEDNNKVQTPDANKDKAPGTDKSNQ</sequence>
<dbReference type="PANTHER" id="PTHR21666:SF291">
    <property type="entry name" value="STAGE II SPORULATION PROTEIN Q"/>
    <property type="match status" value="1"/>
</dbReference>
<feature type="domain" description="M23ase beta-sheet core" evidence="3">
    <location>
        <begin position="136"/>
        <end position="233"/>
    </location>
</feature>
<keyword evidence="2" id="KW-0812">Transmembrane</keyword>
<feature type="compositionally biased region" description="Basic and acidic residues" evidence="1">
    <location>
        <begin position="303"/>
        <end position="316"/>
    </location>
</feature>
<dbReference type="PANTHER" id="PTHR21666">
    <property type="entry name" value="PEPTIDASE-RELATED"/>
    <property type="match status" value="1"/>
</dbReference>
<evidence type="ECO:0000259" key="3">
    <source>
        <dbReference type="Pfam" id="PF01551"/>
    </source>
</evidence>
<protein>
    <submittedName>
        <fullName evidence="4">M23 family metallopeptidase</fullName>
    </submittedName>
</protein>
<evidence type="ECO:0000313" key="5">
    <source>
        <dbReference type="Proteomes" id="UP000295418"/>
    </source>
</evidence>
<dbReference type="Gene3D" id="2.70.70.10">
    <property type="entry name" value="Glucose Permease (Domain IIA)"/>
    <property type="match status" value="1"/>
</dbReference>
<name>A0A4R4EAZ3_9BACL</name>
<keyword evidence="2" id="KW-1133">Transmembrane helix</keyword>
<organism evidence="4 5">
    <name type="scientific">Paenibacillus albiflavus</name>
    <dbReference type="NCBI Taxonomy" id="2545760"/>
    <lineage>
        <taxon>Bacteria</taxon>
        <taxon>Bacillati</taxon>
        <taxon>Bacillota</taxon>
        <taxon>Bacilli</taxon>
        <taxon>Bacillales</taxon>
        <taxon>Paenibacillaceae</taxon>
        <taxon>Paenibacillus</taxon>
    </lineage>
</organism>
<feature type="region of interest" description="Disordered" evidence="1">
    <location>
        <begin position="1"/>
        <end position="22"/>
    </location>
</feature>
<dbReference type="Pfam" id="PF01551">
    <property type="entry name" value="Peptidase_M23"/>
    <property type="match status" value="1"/>
</dbReference>
<comment type="caution">
    <text evidence="4">The sequence shown here is derived from an EMBL/GenBank/DDBJ whole genome shotgun (WGS) entry which is preliminary data.</text>
</comment>
<dbReference type="InterPro" id="IPR011055">
    <property type="entry name" value="Dup_hybrid_motif"/>
</dbReference>
<keyword evidence="5" id="KW-1185">Reference proteome</keyword>
<proteinExistence type="predicted"/>
<evidence type="ECO:0000256" key="2">
    <source>
        <dbReference type="SAM" id="Phobius"/>
    </source>
</evidence>
<dbReference type="Proteomes" id="UP000295418">
    <property type="component" value="Unassembled WGS sequence"/>
</dbReference>
<dbReference type="CDD" id="cd12797">
    <property type="entry name" value="M23_peptidase"/>
    <property type="match status" value="1"/>
</dbReference>
<feature type="region of interest" description="Disordered" evidence="1">
    <location>
        <begin position="63"/>
        <end position="83"/>
    </location>
</feature>
<dbReference type="RefSeq" id="WP_132418397.1">
    <property type="nucleotide sequence ID" value="NZ_SKFG01000011.1"/>
</dbReference>
<gene>
    <name evidence="4" type="ORF">E0485_12555</name>
</gene>
<keyword evidence="2" id="KW-0472">Membrane</keyword>
<dbReference type="SUPFAM" id="SSF51261">
    <property type="entry name" value="Duplicated hybrid motif"/>
    <property type="match status" value="1"/>
</dbReference>
<feature type="transmembrane region" description="Helical" evidence="2">
    <location>
        <begin position="36"/>
        <end position="57"/>
    </location>
</feature>
<dbReference type="EMBL" id="SKFG01000011">
    <property type="protein sequence ID" value="TCZ76809.1"/>
    <property type="molecule type" value="Genomic_DNA"/>
</dbReference>
<reference evidence="4 5" key="1">
    <citation type="submission" date="2019-03" db="EMBL/GenBank/DDBJ databases">
        <authorList>
            <person name="Kim M.K.M."/>
        </authorList>
    </citation>
    <scope>NUCLEOTIDE SEQUENCE [LARGE SCALE GENOMIC DNA]</scope>
    <source>
        <strain evidence="4 5">18JY21-1</strain>
    </source>
</reference>
<dbReference type="AlphaFoldDB" id="A0A4R4EAZ3"/>
<feature type="region of interest" description="Disordered" evidence="1">
    <location>
        <begin position="243"/>
        <end position="316"/>
    </location>
</feature>